<dbReference type="EMBL" id="CP046161">
    <property type="protein sequence ID" value="QKO30268.1"/>
    <property type="molecule type" value="Genomic_DNA"/>
</dbReference>
<dbReference type="InterPro" id="IPR052399">
    <property type="entry name" value="Phage_Baseplate_Assmbl_Protein"/>
</dbReference>
<dbReference type="InterPro" id="IPR006949">
    <property type="entry name" value="Barrel_Baseplate_J-like"/>
</dbReference>
<evidence type="ECO:0000313" key="3">
    <source>
        <dbReference type="Proteomes" id="UP000509623"/>
    </source>
</evidence>
<sequence length="355" mass="38027">MISYEELVQKMENTYQEKTGIQPTADSDTGVCFRVLAGELYSLSANVEWLKASLLPQTAAGEQLDKLAQQAGLSRTSAAKAQGTLRFTKTAKSTIFTVILSAGTRCTTGGSHPVVFETLEQVELDCGPSSVAEVPVRAVKDGEEGNVLAGTVTQLEKRNAYIEAVTNPAAFSGGRTEETDDQLRKRLMEEEKQTDNGANSAFYRKTALQQPGVSSVFVQTAVPEKGGVTIWLASRGASVTNDTAAKVKAALEQMRGLNVQIKVYPAKTTPVQLTVQVKKKEGQTDEDTKTAVQQAMKDSFDELKIGQTMTAARLMAAIMQTGCAEDVLLPTNLVFPTAAPDTLVTLNAASEVVLL</sequence>
<name>A0ABX6PVN8_9FIRM</name>
<dbReference type="RefSeq" id="WP_174403087.1">
    <property type="nucleotide sequence ID" value="NZ_CP046161.1"/>
</dbReference>
<keyword evidence="3" id="KW-1185">Reference proteome</keyword>
<proteinExistence type="predicted"/>
<organism evidence="2 3">
    <name type="scientific">Caproicibacterium lactatifermentans</name>
    <dbReference type="NCBI Taxonomy" id="2666138"/>
    <lineage>
        <taxon>Bacteria</taxon>
        <taxon>Bacillati</taxon>
        <taxon>Bacillota</taxon>
        <taxon>Clostridia</taxon>
        <taxon>Eubacteriales</taxon>
        <taxon>Oscillospiraceae</taxon>
        <taxon>Caproicibacterium</taxon>
    </lineage>
</organism>
<accession>A0ABX6PVN8</accession>
<dbReference type="PANTHER" id="PTHR37829">
    <property type="entry name" value="PHAGE-LIKE ELEMENT PBSX PROTEIN XKDT"/>
    <property type="match status" value="1"/>
</dbReference>
<evidence type="ECO:0000313" key="2">
    <source>
        <dbReference type="EMBL" id="QKO30268.1"/>
    </source>
</evidence>
<reference evidence="3" key="1">
    <citation type="submission" date="2019-11" db="EMBL/GenBank/DDBJ databases">
        <authorList>
            <person name="Ren C."/>
            <person name="Wang H."/>
            <person name="Xu Y."/>
        </authorList>
    </citation>
    <scope>NUCLEOTIDE SEQUENCE [LARGE SCALE GENOMIC DNA]</scope>
    <source>
        <strain evidence="3">JNU-WLY1368</strain>
    </source>
</reference>
<gene>
    <name evidence="2" type="ORF">GKP14_04110</name>
</gene>
<dbReference type="Pfam" id="PF04865">
    <property type="entry name" value="Baseplate_J"/>
    <property type="match status" value="1"/>
</dbReference>
<evidence type="ECO:0000259" key="1">
    <source>
        <dbReference type="Pfam" id="PF04865"/>
    </source>
</evidence>
<feature type="domain" description="Baseplate protein J-like barrel" evidence="1">
    <location>
        <begin position="84"/>
        <end position="174"/>
    </location>
</feature>
<dbReference type="PANTHER" id="PTHR37829:SF3">
    <property type="entry name" value="PROTEIN JAYE-RELATED"/>
    <property type="match status" value="1"/>
</dbReference>
<dbReference type="Proteomes" id="UP000509623">
    <property type="component" value="Chromosome"/>
</dbReference>
<protein>
    <recommendedName>
        <fullName evidence="1">Baseplate protein J-like barrel domain-containing protein</fullName>
    </recommendedName>
</protein>